<comment type="caution">
    <text evidence="3">The sequence shown here is derived from an EMBL/GenBank/DDBJ whole genome shotgun (WGS) entry which is preliminary data.</text>
</comment>
<feature type="domain" description="Calcineurin-like phosphoesterase" evidence="2">
    <location>
        <begin position="18"/>
        <end position="208"/>
    </location>
</feature>
<organism evidence="3 4">
    <name type="scientific">Ectobacillus antri</name>
    <dbReference type="NCBI Taxonomy" id="2486280"/>
    <lineage>
        <taxon>Bacteria</taxon>
        <taxon>Bacillati</taxon>
        <taxon>Bacillota</taxon>
        <taxon>Bacilli</taxon>
        <taxon>Bacillales</taxon>
        <taxon>Bacillaceae</taxon>
        <taxon>Ectobacillus</taxon>
    </lineage>
</organism>
<comment type="similarity">
    <text evidence="1">Belongs to the metallophosphoesterase superfamily. YfcE family.</text>
</comment>
<dbReference type="RefSeq" id="WP_278018420.1">
    <property type="nucleotide sequence ID" value="NZ_JARRRY010000012.1"/>
</dbReference>
<keyword evidence="4" id="KW-1185">Reference proteome</keyword>
<dbReference type="InterPro" id="IPR029052">
    <property type="entry name" value="Metallo-depent_PP-like"/>
</dbReference>
<dbReference type="PIRSF" id="PIRSF000883">
    <property type="entry name" value="Pesterase_MJ0912"/>
    <property type="match status" value="1"/>
</dbReference>
<proteinExistence type="inferred from homology"/>
<dbReference type="InterPro" id="IPR011152">
    <property type="entry name" value="Pesterase_MJ0912"/>
</dbReference>
<dbReference type="Gene3D" id="3.60.21.10">
    <property type="match status" value="1"/>
</dbReference>
<dbReference type="EMBL" id="JARULN010000012">
    <property type="protein sequence ID" value="MDG5754752.1"/>
    <property type="molecule type" value="Genomic_DNA"/>
</dbReference>
<sequence length="256" mass="28811">MLKYVSELIDKKEGEVLRFAVMTDIHGNAPALRAVLHEIDRMRDIEHIYCLGDMIAIGPDTNEVLDMLFARHDVTMVTGNHDEAVLALVKGEMYPQSHAQAREHHQWIAERLNPVFIPKLAALPRTIQQEIQGHHFLFMHYQLAKPDAPISDDPFSAIVEPTLANMRQLFANCEADCICFGHHHPVHDFRSTSPMYINPGALGCGGFAPYAIVTVGATIEVELCAAIYEKEEFLASYEQLGVPDRAFILRVFHQVN</sequence>
<dbReference type="Proteomes" id="UP001218246">
    <property type="component" value="Unassembled WGS sequence"/>
</dbReference>
<evidence type="ECO:0000259" key="2">
    <source>
        <dbReference type="Pfam" id="PF12850"/>
    </source>
</evidence>
<dbReference type="CDD" id="cd00838">
    <property type="entry name" value="MPP_superfamily"/>
    <property type="match status" value="1"/>
</dbReference>
<evidence type="ECO:0000313" key="4">
    <source>
        <dbReference type="Proteomes" id="UP001218246"/>
    </source>
</evidence>
<evidence type="ECO:0000313" key="3">
    <source>
        <dbReference type="EMBL" id="MDG5754752.1"/>
    </source>
</evidence>
<dbReference type="InterPro" id="IPR024654">
    <property type="entry name" value="Calcineurin-like_PHP_lpxH"/>
</dbReference>
<reference evidence="3 4" key="1">
    <citation type="submission" date="2023-04" db="EMBL/GenBank/DDBJ databases">
        <title>Ectobacillus antri isolated from activated sludge.</title>
        <authorList>
            <person name="Yan P."/>
            <person name="Liu X."/>
        </authorList>
    </citation>
    <scope>NUCLEOTIDE SEQUENCE [LARGE SCALE GENOMIC DNA]</scope>
    <source>
        <strain evidence="3 4">C18H</strain>
    </source>
</reference>
<dbReference type="SUPFAM" id="SSF56300">
    <property type="entry name" value="Metallo-dependent phosphatases"/>
    <property type="match status" value="1"/>
</dbReference>
<dbReference type="PANTHER" id="PTHR42850:SF2">
    <property type="entry name" value="BLL5683 PROTEIN"/>
    <property type="match status" value="1"/>
</dbReference>
<protein>
    <submittedName>
        <fullName evidence="3">Metallophosphoesterase family protein</fullName>
    </submittedName>
</protein>
<name>A0ABT6H7Z3_9BACI</name>
<gene>
    <name evidence="3" type="ORF">P6P90_12315</name>
</gene>
<accession>A0ABT6H7Z3</accession>
<evidence type="ECO:0000256" key="1">
    <source>
        <dbReference type="ARBA" id="ARBA00008950"/>
    </source>
</evidence>
<dbReference type="Pfam" id="PF12850">
    <property type="entry name" value="Metallophos_2"/>
    <property type="match status" value="1"/>
</dbReference>
<dbReference type="InterPro" id="IPR050126">
    <property type="entry name" value="Ap4A_hydrolase"/>
</dbReference>
<dbReference type="PANTHER" id="PTHR42850">
    <property type="entry name" value="METALLOPHOSPHOESTERASE"/>
    <property type="match status" value="1"/>
</dbReference>